<organism evidence="2 3">
    <name type="scientific">Dendrothele bispora (strain CBS 962.96)</name>
    <dbReference type="NCBI Taxonomy" id="1314807"/>
    <lineage>
        <taxon>Eukaryota</taxon>
        <taxon>Fungi</taxon>
        <taxon>Dikarya</taxon>
        <taxon>Basidiomycota</taxon>
        <taxon>Agaricomycotina</taxon>
        <taxon>Agaricomycetes</taxon>
        <taxon>Agaricomycetidae</taxon>
        <taxon>Agaricales</taxon>
        <taxon>Agaricales incertae sedis</taxon>
        <taxon>Dendrothele</taxon>
    </lineage>
</organism>
<dbReference type="Pfam" id="PF12937">
    <property type="entry name" value="F-box-like"/>
    <property type="match status" value="1"/>
</dbReference>
<dbReference type="Gene3D" id="1.20.1280.50">
    <property type="match status" value="1"/>
</dbReference>
<dbReference type="SUPFAM" id="SSF81383">
    <property type="entry name" value="F-box domain"/>
    <property type="match status" value="1"/>
</dbReference>
<dbReference type="OrthoDB" id="3193353at2759"/>
<gene>
    <name evidence="2" type="ORF">K435DRAFT_729642</name>
</gene>
<sequence length="512" mass="57771">MALPELPDDIYDTIFQHLALADLVSLRRVSRRLEKITHLRSLWLSLLHTEIWDRHIPTPGLNPYTDSLDDLTALQLERYVRDSLELYRNWTSAAPVVMARRRITAADAHVPQTRIISLHFVSIRGRLCLLSFSITQRIEPRMITLECWDISSSRSDPPKCIAQRKIRWFGGGYAVNSDHSSLGLIAIRAPLVEILTVDFDATSVEAGFIILKTLTAEAKAVLAFSGSTLVFKDLDDAVMLLDITRPQLEVKLDHPQPLLAANEPDSFEAVIQQDYAVILRPKTLELYPLTRFRTGCEALKSISPVAVHQFQFRIDSCRIERHLSPHHPDLSSMTVGSHSQVYPIHILIRYSSFFPWPVNLIHHYTLFPNRAYDPNGLGTSSDTVSATNLPYHVNPVLCHTISSPVRLFSISDMAIGRYGTALWVDSHTEDHFYQAEKGQRLAGRKLPALVNWDSTHSHDQPPGSQDQNKDVSASMVFGFNEKDDWNRVAVDDKEGCIAVGTIDGRIIIDTYI</sequence>
<dbReference type="PROSITE" id="PS50181">
    <property type="entry name" value="FBOX"/>
    <property type="match status" value="1"/>
</dbReference>
<dbReference type="InterPro" id="IPR001810">
    <property type="entry name" value="F-box_dom"/>
</dbReference>
<evidence type="ECO:0000313" key="2">
    <source>
        <dbReference type="EMBL" id="THU88749.1"/>
    </source>
</evidence>
<dbReference type="CDD" id="cd09917">
    <property type="entry name" value="F-box_SF"/>
    <property type="match status" value="1"/>
</dbReference>
<keyword evidence="3" id="KW-1185">Reference proteome</keyword>
<dbReference type="EMBL" id="ML179397">
    <property type="protein sequence ID" value="THU88749.1"/>
    <property type="molecule type" value="Genomic_DNA"/>
</dbReference>
<dbReference type="InterPro" id="IPR036047">
    <property type="entry name" value="F-box-like_dom_sf"/>
</dbReference>
<feature type="domain" description="F-box" evidence="1">
    <location>
        <begin position="1"/>
        <end position="46"/>
    </location>
</feature>
<reference evidence="2 3" key="1">
    <citation type="journal article" date="2019" name="Nat. Ecol. Evol.">
        <title>Megaphylogeny resolves global patterns of mushroom evolution.</title>
        <authorList>
            <person name="Varga T."/>
            <person name="Krizsan K."/>
            <person name="Foldi C."/>
            <person name="Dima B."/>
            <person name="Sanchez-Garcia M."/>
            <person name="Sanchez-Ramirez S."/>
            <person name="Szollosi G.J."/>
            <person name="Szarkandi J.G."/>
            <person name="Papp V."/>
            <person name="Albert L."/>
            <person name="Andreopoulos W."/>
            <person name="Angelini C."/>
            <person name="Antonin V."/>
            <person name="Barry K.W."/>
            <person name="Bougher N.L."/>
            <person name="Buchanan P."/>
            <person name="Buyck B."/>
            <person name="Bense V."/>
            <person name="Catcheside P."/>
            <person name="Chovatia M."/>
            <person name="Cooper J."/>
            <person name="Damon W."/>
            <person name="Desjardin D."/>
            <person name="Finy P."/>
            <person name="Geml J."/>
            <person name="Haridas S."/>
            <person name="Hughes K."/>
            <person name="Justo A."/>
            <person name="Karasinski D."/>
            <person name="Kautmanova I."/>
            <person name="Kiss B."/>
            <person name="Kocsube S."/>
            <person name="Kotiranta H."/>
            <person name="LaButti K.M."/>
            <person name="Lechner B.E."/>
            <person name="Liimatainen K."/>
            <person name="Lipzen A."/>
            <person name="Lukacs Z."/>
            <person name="Mihaltcheva S."/>
            <person name="Morgado L.N."/>
            <person name="Niskanen T."/>
            <person name="Noordeloos M.E."/>
            <person name="Ohm R.A."/>
            <person name="Ortiz-Santana B."/>
            <person name="Ovrebo C."/>
            <person name="Racz N."/>
            <person name="Riley R."/>
            <person name="Savchenko A."/>
            <person name="Shiryaev A."/>
            <person name="Soop K."/>
            <person name="Spirin V."/>
            <person name="Szebenyi C."/>
            <person name="Tomsovsky M."/>
            <person name="Tulloss R.E."/>
            <person name="Uehling J."/>
            <person name="Grigoriev I.V."/>
            <person name="Vagvolgyi C."/>
            <person name="Papp T."/>
            <person name="Martin F.M."/>
            <person name="Miettinen O."/>
            <person name="Hibbett D.S."/>
            <person name="Nagy L.G."/>
        </authorList>
    </citation>
    <scope>NUCLEOTIDE SEQUENCE [LARGE SCALE GENOMIC DNA]</scope>
    <source>
        <strain evidence="2 3">CBS 962.96</strain>
    </source>
</reference>
<name>A0A4S8LI38_DENBC</name>
<evidence type="ECO:0000259" key="1">
    <source>
        <dbReference type="PROSITE" id="PS50181"/>
    </source>
</evidence>
<proteinExistence type="predicted"/>
<evidence type="ECO:0000313" key="3">
    <source>
        <dbReference type="Proteomes" id="UP000297245"/>
    </source>
</evidence>
<dbReference type="SMART" id="SM00256">
    <property type="entry name" value="FBOX"/>
    <property type="match status" value="1"/>
</dbReference>
<protein>
    <recommendedName>
        <fullName evidence="1">F-box domain-containing protein</fullName>
    </recommendedName>
</protein>
<dbReference type="Proteomes" id="UP000297245">
    <property type="component" value="Unassembled WGS sequence"/>
</dbReference>
<accession>A0A4S8LI38</accession>
<dbReference type="AlphaFoldDB" id="A0A4S8LI38"/>